<keyword evidence="1" id="KW-0472">Membrane</keyword>
<dbReference type="Proteomes" id="UP000700596">
    <property type="component" value="Unassembled WGS sequence"/>
</dbReference>
<dbReference type="SUPFAM" id="SSF51905">
    <property type="entry name" value="FAD/NAD(P)-binding domain"/>
    <property type="match status" value="1"/>
</dbReference>
<feature type="domain" description="FAD dependent oxidoreductase" evidence="2">
    <location>
        <begin position="7"/>
        <end position="433"/>
    </location>
</feature>
<evidence type="ECO:0000313" key="3">
    <source>
        <dbReference type="EMBL" id="KAH7120748.1"/>
    </source>
</evidence>
<reference evidence="3" key="1">
    <citation type="journal article" date="2021" name="Nat. Commun.">
        <title>Genetic determinants of endophytism in the Arabidopsis root mycobiome.</title>
        <authorList>
            <person name="Mesny F."/>
            <person name="Miyauchi S."/>
            <person name="Thiergart T."/>
            <person name="Pickel B."/>
            <person name="Atanasova L."/>
            <person name="Karlsson M."/>
            <person name="Huettel B."/>
            <person name="Barry K.W."/>
            <person name="Haridas S."/>
            <person name="Chen C."/>
            <person name="Bauer D."/>
            <person name="Andreopoulos W."/>
            <person name="Pangilinan J."/>
            <person name="LaButti K."/>
            <person name="Riley R."/>
            <person name="Lipzen A."/>
            <person name="Clum A."/>
            <person name="Drula E."/>
            <person name="Henrissat B."/>
            <person name="Kohler A."/>
            <person name="Grigoriev I.V."/>
            <person name="Martin F.M."/>
            <person name="Hacquard S."/>
        </authorList>
    </citation>
    <scope>NUCLEOTIDE SEQUENCE</scope>
    <source>
        <strain evidence="3">MPI-CAGE-CH-0243</strain>
    </source>
</reference>
<dbReference type="AlphaFoldDB" id="A0A9P9DK46"/>
<dbReference type="PANTHER" id="PTHR13847:SF185">
    <property type="entry name" value="FAD DEPENDENT OXIDOREDUCTASE SUPERFAMILY (AFU_ORTHOLOGUE AFUA_3G02360)"/>
    <property type="match status" value="1"/>
</dbReference>
<dbReference type="InterPro" id="IPR036188">
    <property type="entry name" value="FAD/NAD-bd_sf"/>
</dbReference>
<keyword evidence="1" id="KW-0812">Transmembrane</keyword>
<keyword evidence="4" id="KW-1185">Reference proteome</keyword>
<name>A0A9P9DK46_9PLEO</name>
<proteinExistence type="predicted"/>
<protein>
    <submittedName>
        <fullName evidence="3">D-amino-acid dehydrogenase</fullName>
    </submittedName>
</protein>
<dbReference type="GO" id="GO:0042147">
    <property type="term" value="P:retrograde transport, endosome to Golgi"/>
    <property type="evidence" value="ECO:0007669"/>
    <property type="project" value="TreeGrafter"/>
</dbReference>
<dbReference type="PANTHER" id="PTHR13847">
    <property type="entry name" value="SARCOSINE DEHYDROGENASE-RELATED"/>
    <property type="match status" value="1"/>
</dbReference>
<gene>
    <name evidence="3" type="ORF">B0J11DRAFT_532356</name>
</gene>
<dbReference type="Pfam" id="PF01266">
    <property type="entry name" value="DAO"/>
    <property type="match status" value="1"/>
</dbReference>
<keyword evidence="1" id="KW-1133">Transmembrane helix</keyword>
<dbReference type="GO" id="GO:0005829">
    <property type="term" value="C:cytosol"/>
    <property type="evidence" value="ECO:0007669"/>
    <property type="project" value="GOC"/>
</dbReference>
<evidence type="ECO:0000259" key="2">
    <source>
        <dbReference type="Pfam" id="PF01266"/>
    </source>
</evidence>
<sequence length="457" mass="49100">MSTNDSIVILGGGIIGLSIAYYISQSSPNRRIYIIDSAPQLLESASGYAGGFLARDWFDPRAAALGSFSFKLHRELAESFDGQSRWGYAGSHVYSLSLDDAPAGVRGEDWLLAGTSRAEAVGRRAYGHVNAPGEQVNQDGTPAWIAPQEKASWNVIANAEDCAQVEPRRLCEFLLDEGKKRGVEVLLGTKTTAVIKSRNGGISGVKLESTDGSKTSKTIQCTDIIVASGCWAPRVIDTLFPKNRINLGIDPLAGHSLLFKTPRYPTAFRNIEHGNSGKYHGKDKHTAYAIYCPPTESQPYSPEAYARLNINSEPEIWIGGLNSSTMPLPELATMTKDQIDPESISELRNTAIRLCGLVGADGEPTRDDLEILKEGLCFRPISKSGVPIIGRVPSRDLGGVEDSASGAKVWIAGGHGPWGISMALGTGVVMSDLLSGREPRVDISALRVSSTTRTSKL</sequence>
<organism evidence="3 4">
    <name type="scientific">Dendryphion nanum</name>
    <dbReference type="NCBI Taxonomy" id="256645"/>
    <lineage>
        <taxon>Eukaryota</taxon>
        <taxon>Fungi</taxon>
        <taxon>Dikarya</taxon>
        <taxon>Ascomycota</taxon>
        <taxon>Pezizomycotina</taxon>
        <taxon>Dothideomycetes</taxon>
        <taxon>Pleosporomycetidae</taxon>
        <taxon>Pleosporales</taxon>
        <taxon>Torulaceae</taxon>
        <taxon>Dendryphion</taxon>
    </lineage>
</organism>
<dbReference type="InterPro" id="IPR006076">
    <property type="entry name" value="FAD-dep_OxRdtase"/>
</dbReference>
<comment type="caution">
    <text evidence="3">The sequence shown here is derived from an EMBL/GenBank/DDBJ whole genome shotgun (WGS) entry which is preliminary data.</text>
</comment>
<dbReference type="EMBL" id="JAGMWT010000010">
    <property type="protein sequence ID" value="KAH7120748.1"/>
    <property type="molecule type" value="Genomic_DNA"/>
</dbReference>
<dbReference type="GO" id="GO:0005770">
    <property type="term" value="C:late endosome"/>
    <property type="evidence" value="ECO:0007669"/>
    <property type="project" value="TreeGrafter"/>
</dbReference>
<evidence type="ECO:0000313" key="4">
    <source>
        <dbReference type="Proteomes" id="UP000700596"/>
    </source>
</evidence>
<feature type="transmembrane region" description="Helical" evidence="1">
    <location>
        <begin position="6"/>
        <end position="23"/>
    </location>
</feature>
<dbReference type="Gene3D" id="3.50.50.60">
    <property type="entry name" value="FAD/NAD(P)-binding domain"/>
    <property type="match status" value="3"/>
</dbReference>
<accession>A0A9P9DK46</accession>
<evidence type="ECO:0000256" key="1">
    <source>
        <dbReference type="SAM" id="Phobius"/>
    </source>
</evidence>
<dbReference type="OrthoDB" id="498204at2759"/>